<evidence type="ECO:0000256" key="1">
    <source>
        <dbReference type="SAM" id="SignalP"/>
    </source>
</evidence>
<name>A0ABR7MAR1_9BACT</name>
<organism evidence="2 3">
    <name type="scientific">Flavihumibacter stibioxidans</name>
    <dbReference type="NCBI Taxonomy" id="1834163"/>
    <lineage>
        <taxon>Bacteria</taxon>
        <taxon>Pseudomonadati</taxon>
        <taxon>Bacteroidota</taxon>
        <taxon>Chitinophagia</taxon>
        <taxon>Chitinophagales</taxon>
        <taxon>Chitinophagaceae</taxon>
        <taxon>Flavihumibacter</taxon>
    </lineage>
</organism>
<dbReference type="EMBL" id="MBUA01000027">
    <property type="protein sequence ID" value="MBC6492124.1"/>
    <property type="molecule type" value="Genomic_DNA"/>
</dbReference>
<dbReference type="RefSeq" id="WP_187257444.1">
    <property type="nucleotide sequence ID" value="NZ_JBHULF010000006.1"/>
</dbReference>
<feature type="signal peptide" evidence="1">
    <location>
        <begin position="1"/>
        <end position="22"/>
    </location>
</feature>
<dbReference type="Proteomes" id="UP000765802">
    <property type="component" value="Unassembled WGS sequence"/>
</dbReference>
<comment type="caution">
    <text evidence="2">The sequence shown here is derived from an EMBL/GenBank/DDBJ whole genome shotgun (WGS) entry which is preliminary data.</text>
</comment>
<sequence>MKYSLPTYLVLFILFAVNSAIAQENQTIFKGGDLKRSGGYGALSNKFTTINGSYANMPEVYGGWFINRRLMIGVAGAATTNRIPVPVENQYITGERLSYQYGQFGLMTEYVTASTKRVHVNFNLMTGAGFILQYDRNGWDNWEFEDDANDPDFFFVMEPGVQLELNLFKWMRFSPGVSYRRAFGSNSKGLTDDELSGLSGNLTLKFGRF</sequence>
<evidence type="ECO:0000313" key="2">
    <source>
        <dbReference type="EMBL" id="MBC6492124.1"/>
    </source>
</evidence>
<keyword evidence="1" id="KW-0732">Signal</keyword>
<gene>
    <name evidence="2" type="ORF">BC349_13770</name>
</gene>
<proteinExistence type="predicted"/>
<reference evidence="2 3" key="1">
    <citation type="submission" date="2016-07" db="EMBL/GenBank/DDBJ databases">
        <title>Genome analysis of Flavihumibacter stibioxidans YS-17.</title>
        <authorList>
            <person name="Shi K."/>
            <person name="Han Y."/>
            <person name="Wang G."/>
        </authorList>
    </citation>
    <scope>NUCLEOTIDE SEQUENCE [LARGE SCALE GENOMIC DNA]</scope>
    <source>
        <strain evidence="2 3">YS-17</strain>
    </source>
</reference>
<protein>
    <recommendedName>
        <fullName evidence="4">Outer membrane protein beta-barrel domain-containing protein</fullName>
    </recommendedName>
</protein>
<feature type="chain" id="PRO_5045242875" description="Outer membrane protein beta-barrel domain-containing protein" evidence="1">
    <location>
        <begin position="23"/>
        <end position="209"/>
    </location>
</feature>
<evidence type="ECO:0000313" key="3">
    <source>
        <dbReference type="Proteomes" id="UP000765802"/>
    </source>
</evidence>
<keyword evidence="3" id="KW-1185">Reference proteome</keyword>
<accession>A0ABR7MAR1</accession>
<evidence type="ECO:0008006" key="4">
    <source>
        <dbReference type="Google" id="ProtNLM"/>
    </source>
</evidence>